<evidence type="ECO:0000313" key="3">
    <source>
        <dbReference type="EMBL" id="KAH3660558.1"/>
    </source>
</evidence>
<keyword evidence="4" id="KW-1185">Reference proteome</keyword>
<dbReference type="PANTHER" id="PTHR13950:SF9">
    <property type="entry name" value="RABCONNECTIN-3A"/>
    <property type="match status" value="1"/>
</dbReference>
<feature type="region of interest" description="Disordered" evidence="1">
    <location>
        <begin position="1343"/>
        <end position="1370"/>
    </location>
</feature>
<proteinExistence type="predicted"/>
<reference evidence="3" key="2">
    <citation type="submission" date="2021-01" db="EMBL/GenBank/DDBJ databases">
        <authorList>
            <person name="Schikora-Tamarit M.A."/>
        </authorList>
    </citation>
    <scope>NUCLEOTIDE SEQUENCE</scope>
    <source>
        <strain evidence="3">CBS6075</strain>
    </source>
</reference>
<gene>
    <name evidence="3" type="ORF">OGAPHI_007144</name>
</gene>
<dbReference type="OrthoDB" id="342131at2759"/>
<accession>A0A9P8SZB5</accession>
<dbReference type="EMBL" id="JAEUBE010000504">
    <property type="protein sequence ID" value="KAH3660558.1"/>
    <property type="molecule type" value="Genomic_DNA"/>
</dbReference>
<dbReference type="InterPro" id="IPR052208">
    <property type="entry name" value="DmX-like/RAVE_component"/>
</dbReference>
<dbReference type="RefSeq" id="XP_046058261.1">
    <property type="nucleotide sequence ID" value="XM_046208508.1"/>
</dbReference>
<protein>
    <recommendedName>
        <fullName evidence="2">RAVE complex protein Rav1 C-terminal domain-containing protein</fullName>
    </recommendedName>
</protein>
<dbReference type="SUPFAM" id="SSF50978">
    <property type="entry name" value="WD40 repeat-like"/>
    <property type="match status" value="2"/>
</dbReference>
<dbReference type="GeneID" id="70239108"/>
<dbReference type="PANTHER" id="PTHR13950">
    <property type="entry name" value="RABCONNECTIN-RELATED"/>
    <property type="match status" value="1"/>
</dbReference>
<name>A0A9P8SZB5_9ASCO</name>
<dbReference type="InterPro" id="IPR036322">
    <property type="entry name" value="WD40_repeat_dom_sf"/>
</dbReference>
<evidence type="ECO:0000256" key="1">
    <source>
        <dbReference type="SAM" id="MobiDB-lite"/>
    </source>
</evidence>
<evidence type="ECO:0000259" key="2">
    <source>
        <dbReference type="Pfam" id="PF12234"/>
    </source>
</evidence>
<reference evidence="3" key="1">
    <citation type="journal article" date="2021" name="Open Biol.">
        <title>Shared evolutionary footprints suggest mitochondrial oxidative damage underlies multiple complex I losses in fungi.</title>
        <authorList>
            <person name="Schikora-Tamarit M.A."/>
            <person name="Marcet-Houben M."/>
            <person name="Nosek J."/>
            <person name="Gabaldon T."/>
        </authorList>
    </citation>
    <scope>NUCLEOTIDE SEQUENCE</scope>
    <source>
        <strain evidence="3">CBS6075</strain>
    </source>
</reference>
<evidence type="ECO:0000313" key="4">
    <source>
        <dbReference type="Proteomes" id="UP000769157"/>
    </source>
</evidence>
<dbReference type="Pfam" id="PF12234">
    <property type="entry name" value="Rav1p_C"/>
    <property type="match status" value="1"/>
</dbReference>
<sequence length="1370" mass="153829">MSLNFVPGEPNRTPHSSAFVNWNDVQILAYCSGNSLVIVTKNFQHLQTLYLSRDSYVVDINRVNGKIAVGVGSSVQIYTPTVSNFYNYNFRGRKDVAELEIEWSLESEITNNCDNSPVTCIAWSDLCDTYEDEVSTAQLFGLPEEYNSLTSCELCVGSEQSLALWRLYYTAQTGKHTPKHRLLWHKKQPNPVYMARFSPNSSTIATTGYGDRLVKVWHRVAFGIESAEFELNYVAVAAHVSLLHWKAGTLTKDDHSAAVSVADLKPANSIIKDVSRRPLERTSADNCTLYVYGDDSALRVFSMYYRDTGFTVVCSGLVQLPVDSFVAVVDSQTVDLGIRNVLDKLELHESHPRIAAPARDTEVPRSRSGSTLSLYHRRQSHLAQLLATSPEICLVFDRQGRAEIYTLVGSDGKINVGKLDGVVNSHGGLTRASIQLGKNCIPSDCQAVFVQDVQLTKTPDDMSLSLIIHDLFKNSIRHVGVSFSSLFQFEELEIASSISTKVTIGELQHKFTGLNKSIRKLIRSADGSVVLSTTRFGENCLWTALPLSDSHKTLNKNSTLITQSPILDAAFWKQGTYVIAYLEDSLVCFDCRLQSQYQAQIAKLAPVTGKFPVSTKQQPSCFFMVPETETDTAHAVAVYPDGTCSGWELVLNNDKCEIKQYPVQQLPSTYLASYVNPAGWKALIDENTQRDVLSTIDLNGDVRIYSTRLENGEISWILKREFSTGICKARFLNGSSIHRLAIVSENSDQLYIWDTRLGTLEYSETFETEQIKDIDWTCTNFNQGILAVGFDSHSLLYTQLRYDYTNNTPTYAKIKNVDISHQTRHKIGDSIWLSDGLLVIGSGNQFYISDQTLDPKKDYVTARAMGTLEIASNDIFQLCAALNGPLPLYHPQFIIQALLLGDFSIIKKIICGVSKSLRDLEFGTAVSVDPKLGINTSELQQLAAFDEEETTISKQMCDTIVERLAKHKLPFLTGHQQITLSSTVQIVSDIAETYGSILDTNGRRFYLGMKLFQLNLTKGVQFKSISMRDVTFALHSDNKDLLFNIINENSGGQIGAPEFSRNALAYWIEHTKLAEVMETVARTEFLKTQDTGRYKDPSVCSLHFLALHKRNVLVGLWRTSYGHPEQQKMIRFLGNDFKQDRWRSAAMKNAFVLLGKHRYIDAAYFFLLADSLKDCVNVVISKLHDTALAVAIARCYEKGDHGPVMKNIVLKHILPTALRSYDRWSASWCFWILGDRGLSIQALIKPTKSILEDSRKFGDVDSKLADELPVRKLDYEDPVLLVMYNSLRNRRVEYLRGTLDLDSQTEFEFVLAAALMYGKMGCDYLSLYLVSNWEFSEKKEIVEPTTGKEVQPPPPSQFQEPDMSAFDFGF</sequence>
<feature type="domain" description="RAVE complex protein Rav1 C-terminal" evidence="2">
    <location>
        <begin position="702"/>
        <end position="1329"/>
    </location>
</feature>
<dbReference type="InterPro" id="IPR022033">
    <property type="entry name" value="Rav1p_C"/>
</dbReference>
<comment type="caution">
    <text evidence="3">The sequence shown here is derived from an EMBL/GenBank/DDBJ whole genome shotgun (WGS) entry which is preliminary data.</text>
</comment>
<organism evidence="3 4">
    <name type="scientific">Ogataea philodendri</name>
    <dbReference type="NCBI Taxonomy" id="1378263"/>
    <lineage>
        <taxon>Eukaryota</taxon>
        <taxon>Fungi</taxon>
        <taxon>Dikarya</taxon>
        <taxon>Ascomycota</taxon>
        <taxon>Saccharomycotina</taxon>
        <taxon>Pichiomycetes</taxon>
        <taxon>Pichiales</taxon>
        <taxon>Pichiaceae</taxon>
        <taxon>Ogataea</taxon>
    </lineage>
</organism>
<dbReference type="GO" id="GO:0043291">
    <property type="term" value="C:RAVE complex"/>
    <property type="evidence" value="ECO:0007669"/>
    <property type="project" value="TreeGrafter"/>
</dbReference>
<dbReference type="InterPro" id="IPR015943">
    <property type="entry name" value="WD40/YVTN_repeat-like_dom_sf"/>
</dbReference>
<dbReference type="GO" id="GO:0007035">
    <property type="term" value="P:vacuolar acidification"/>
    <property type="evidence" value="ECO:0007669"/>
    <property type="project" value="TreeGrafter"/>
</dbReference>
<dbReference type="Proteomes" id="UP000769157">
    <property type="component" value="Unassembled WGS sequence"/>
</dbReference>
<dbReference type="Gene3D" id="2.130.10.10">
    <property type="entry name" value="YVTN repeat-like/Quinoprotein amine dehydrogenase"/>
    <property type="match status" value="2"/>
</dbReference>